<name>A0AAE5LN64_CLOBE</name>
<sequence>MKRKKFSEIISKEDRNEFLKYLMEKEVEKIRKKTYKYKRCNVICYPITIEETEFKDKTTLGQYVWDEESKLHKIYIASRLIDNYILEYYYKYLPKIIDKIALKNTIGHELTHALVNEHFEHIFIDIKDKNADGSPIFLATLQYLGYSSGHYCAHNYIRSKVWMEIDKLKKNNLSWSEFKDYIFFYLANIEDIREKFNKEHHMLGQTISFTFSSRGCGLRKLIDVKEKHLTYIRSKNKLKKLHIAKTMFEIGSMMYPELIKKLLLKKLGNDVRADMSCMIYGKSIVDDKTEYKKLLYEKEEVYNKYAEQKVA</sequence>
<proteinExistence type="predicted"/>
<reference evidence="1" key="1">
    <citation type="submission" date="2020-06" db="EMBL/GenBank/DDBJ databases">
        <title>Genomic insights into acetone-butanol-ethanol (ABE) fermentation by sequencing solventogenic clostridia strains.</title>
        <authorList>
            <person name="Brown S."/>
        </authorList>
    </citation>
    <scope>NUCLEOTIDE SEQUENCE</scope>
    <source>
        <strain evidence="1">DJ123</strain>
    </source>
</reference>
<comment type="caution">
    <text evidence="1">The sequence shown here is derived from an EMBL/GenBank/DDBJ whole genome shotgun (WGS) entry which is preliminary data.</text>
</comment>
<dbReference type="AlphaFoldDB" id="A0AAE5LN64"/>
<accession>A0AAE5LN64</accession>
<evidence type="ECO:0000313" key="2">
    <source>
        <dbReference type="Proteomes" id="UP000822184"/>
    </source>
</evidence>
<evidence type="ECO:0000313" key="1">
    <source>
        <dbReference type="EMBL" id="NSB12130.1"/>
    </source>
</evidence>
<protein>
    <submittedName>
        <fullName evidence="1">Uncharacterized protein</fullName>
    </submittedName>
</protein>
<dbReference type="Proteomes" id="UP000822184">
    <property type="component" value="Unassembled WGS sequence"/>
</dbReference>
<dbReference type="EMBL" id="JABTDW010000001">
    <property type="protein sequence ID" value="NSB12130.1"/>
    <property type="molecule type" value="Genomic_DNA"/>
</dbReference>
<dbReference type="RefSeq" id="WP_077856913.1">
    <property type="nucleotide sequence ID" value="NZ_JABTDW010000001.1"/>
</dbReference>
<gene>
    <name evidence="1" type="ORF">BCD95_000389</name>
</gene>
<organism evidence="1 2">
    <name type="scientific">Clostridium beijerinckii</name>
    <name type="common">Clostridium MP</name>
    <dbReference type="NCBI Taxonomy" id="1520"/>
    <lineage>
        <taxon>Bacteria</taxon>
        <taxon>Bacillati</taxon>
        <taxon>Bacillota</taxon>
        <taxon>Clostridia</taxon>
        <taxon>Eubacteriales</taxon>
        <taxon>Clostridiaceae</taxon>
        <taxon>Clostridium</taxon>
    </lineage>
</organism>